<dbReference type="Gene3D" id="3.40.50.10770">
    <property type="entry name" value="Hypothetical protein VC1899 like domain (Restriction endonuclease-like)"/>
    <property type="match status" value="1"/>
</dbReference>
<dbReference type="SUPFAM" id="SSF52980">
    <property type="entry name" value="Restriction endonuclease-like"/>
    <property type="match status" value="1"/>
</dbReference>
<protein>
    <submittedName>
        <fullName evidence="3">DUF1887 domain-containing protein</fullName>
    </submittedName>
</protein>
<organism evidence="3 4">
    <name type="scientific">Microbulbifer flavimaris</name>
    <dbReference type="NCBI Taxonomy" id="1781068"/>
    <lineage>
        <taxon>Bacteria</taxon>
        <taxon>Pseudomonadati</taxon>
        <taxon>Pseudomonadota</taxon>
        <taxon>Gammaproteobacteria</taxon>
        <taxon>Cellvibrionales</taxon>
        <taxon>Microbulbiferaceae</taxon>
        <taxon>Microbulbifer</taxon>
    </lineage>
</organism>
<proteinExistence type="predicted"/>
<sequence>MSMSTVHICIVTGQPLANLLPILQLRPTAVVLLVSERMHDEVEPFQRLLQGLDWQPRVKAVNGLPDAGVAGIRAWGERVLLEELAEEFDNAEFLLNATGGNKLMVMALAEVFRELGEQLVYCDTTHGALEYLGPDSDTTALHADLLDIDSYLKANRITLRSSKSDDEDWQERAGRRKSFTKWLANKVDKLQPILGMLNKVCHQAGDSNGLLQQPRQQLQRIPRAEFVALLKQAAELGLIEWDDASPEQIEFCDQDALDYLHGGWLEEWAYWTARDAGARDVRLGCQFTDDGQRKRDVRNEMDVLVCHNNRLLLIECKTGNLRKYGSDSEVIYKLNSIAARTGGLFGEAWLLAAQHLDRERNGRSVSASGRALASNITPFDGERLKEFSAQLRVWLAAGTAINNRS</sequence>
<dbReference type="Gene3D" id="3.40.1350.10">
    <property type="match status" value="1"/>
</dbReference>
<reference evidence="3" key="1">
    <citation type="submission" date="2017-08" db="EMBL/GenBank/DDBJ databases">
        <title>Microbulbifer marisrubri sp. nov., a halophilic alphaproteobacterium isolated from marine sediment of the Yellow Sea, China.</title>
        <authorList>
            <person name="Zhang G."/>
            <person name="Xiong Q."/>
        </authorList>
    </citation>
    <scope>NUCLEOTIDE SEQUENCE [LARGE SCALE GENOMIC DNA]</scope>
    <source>
        <strain evidence="3">WRN-8</strain>
    </source>
</reference>
<evidence type="ECO:0000313" key="3">
    <source>
        <dbReference type="EMBL" id="PCO05596.1"/>
    </source>
</evidence>
<keyword evidence="4" id="KW-1185">Reference proteome</keyword>
<dbReference type="InterPro" id="IPR011335">
    <property type="entry name" value="Restrct_endonuc-II-like"/>
</dbReference>
<dbReference type="InterPro" id="IPR011856">
    <property type="entry name" value="tRNA_endonuc-like_dom_sf"/>
</dbReference>
<feature type="domain" description="Card1 CARF" evidence="2">
    <location>
        <begin position="6"/>
        <end position="138"/>
    </location>
</feature>
<dbReference type="InterPro" id="IPR056339">
    <property type="entry name" value="CARF_Card1"/>
</dbReference>
<comment type="caution">
    <text evidence="3">The sequence shown here is derived from an EMBL/GenBank/DDBJ whole genome shotgun (WGS) entry which is preliminary data.</text>
</comment>
<dbReference type="Gene3D" id="1.10.10.680">
    <property type="entry name" value="Hypothetical protein VC1899 (Restriction endonuclease-like)"/>
    <property type="match status" value="1"/>
</dbReference>
<dbReference type="EMBL" id="LRFG02000002">
    <property type="protein sequence ID" value="PCO05596.1"/>
    <property type="molecule type" value="Genomic_DNA"/>
</dbReference>
<evidence type="ECO:0000259" key="2">
    <source>
        <dbReference type="Pfam" id="PF23400"/>
    </source>
</evidence>
<gene>
    <name evidence="3" type="ORF">AWR36_006150</name>
</gene>
<dbReference type="Pfam" id="PF23400">
    <property type="entry name" value="CARF_Card1"/>
    <property type="match status" value="1"/>
</dbReference>
<feature type="domain" description="Card1 endonuclease" evidence="1">
    <location>
        <begin position="254"/>
        <end position="354"/>
    </location>
</feature>
<name>A0ABX4HZS5_9GAMM</name>
<evidence type="ECO:0000259" key="1">
    <source>
        <dbReference type="Pfam" id="PF09002"/>
    </source>
</evidence>
<dbReference type="Proteomes" id="UP000218427">
    <property type="component" value="Unassembled WGS sequence"/>
</dbReference>
<accession>A0ABX4HZS5</accession>
<dbReference type="InterPro" id="IPR015093">
    <property type="entry name" value="Card1_endonucl_dom"/>
</dbReference>
<dbReference type="Pfam" id="PF09002">
    <property type="entry name" value="Card1_endonuc"/>
    <property type="match status" value="1"/>
</dbReference>
<evidence type="ECO:0000313" key="4">
    <source>
        <dbReference type="Proteomes" id="UP000218427"/>
    </source>
</evidence>